<accession>A0AA86N299</accession>
<reference evidence="6" key="1">
    <citation type="submission" date="2022-10" db="EMBL/GenBank/DDBJ databases">
        <authorList>
            <person name="Koch H."/>
        </authorList>
    </citation>
    <scope>NUCLEOTIDE SEQUENCE</scope>
    <source>
        <strain evidence="6">DNF</strain>
    </source>
</reference>
<feature type="domain" description="Ribosomal RNA methyltransferase FtsJ" evidence="5">
    <location>
        <begin position="34"/>
        <end position="215"/>
    </location>
</feature>
<dbReference type="KEGG" id="nti:DNFV4_03869"/>
<dbReference type="InterPro" id="IPR047048">
    <property type="entry name" value="TlyA"/>
</dbReference>
<proteinExistence type="inferred from homology"/>
<dbReference type="NCBIfam" id="TIGR00478">
    <property type="entry name" value="tly"/>
    <property type="match status" value="1"/>
</dbReference>
<dbReference type="GO" id="GO:0032259">
    <property type="term" value="P:methylation"/>
    <property type="evidence" value="ECO:0007669"/>
    <property type="project" value="InterPro"/>
</dbReference>
<dbReference type="PANTHER" id="PTHR32319">
    <property type="entry name" value="BACTERIAL HEMOLYSIN-LIKE PROTEIN"/>
    <property type="match status" value="1"/>
</dbReference>
<evidence type="ECO:0000256" key="2">
    <source>
        <dbReference type="ARBA" id="ARBA00029460"/>
    </source>
</evidence>
<gene>
    <name evidence="6" type="ORF">DNFV4_03869</name>
</gene>
<dbReference type="Pfam" id="PF01728">
    <property type="entry name" value="FtsJ"/>
    <property type="match status" value="1"/>
</dbReference>
<dbReference type="GO" id="GO:0008168">
    <property type="term" value="F:methyltransferase activity"/>
    <property type="evidence" value="ECO:0007669"/>
    <property type="project" value="InterPro"/>
</dbReference>
<dbReference type="EMBL" id="OX365700">
    <property type="protein sequence ID" value="CAI4033433.1"/>
    <property type="molecule type" value="Genomic_DNA"/>
</dbReference>
<dbReference type="PROSITE" id="PS50889">
    <property type="entry name" value="S4"/>
    <property type="match status" value="1"/>
</dbReference>
<keyword evidence="7" id="KW-1185">Reference proteome</keyword>
<evidence type="ECO:0000256" key="4">
    <source>
        <dbReference type="SAM" id="MobiDB-lite"/>
    </source>
</evidence>
<feature type="compositionally biased region" description="Low complexity" evidence="4">
    <location>
        <begin position="236"/>
        <end position="245"/>
    </location>
</feature>
<comment type="similarity">
    <text evidence="2">Belongs to the TlyA family.</text>
</comment>
<dbReference type="PIRSF" id="PIRSF005578">
    <property type="entry name" value="TlyA"/>
    <property type="match status" value="1"/>
</dbReference>
<dbReference type="InterPro" id="IPR029063">
    <property type="entry name" value="SAM-dependent_MTases_sf"/>
</dbReference>
<keyword evidence="1 3" id="KW-0694">RNA-binding</keyword>
<protein>
    <submittedName>
        <fullName evidence="6">16S/23S rRNA (Cytidine-2'-O)-methyltransferase TlyA</fullName>
    </submittedName>
</protein>
<evidence type="ECO:0000259" key="5">
    <source>
        <dbReference type="Pfam" id="PF01728"/>
    </source>
</evidence>
<evidence type="ECO:0000313" key="7">
    <source>
        <dbReference type="Proteomes" id="UP001179121"/>
    </source>
</evidence>
<dbReference type="GO" id="GO:0003723">
    <property type="term" value="F:RNA binding"/>
    <property type="evidence" value="ECO:0007669"/>
    <property type="project" value="UniProtKB-KW"/>
</dbReference>
<dbReference type="InterPro" id="IPR036986">
    <property type="entry name" value="S4_RNA-bd_sf"/>
</dbReference>
<organism evidence="6 7">
    <name type="scientific">Nitrospira tepida</name>
    <dbReference type="NCBI Taxonomy" id="2973512"/>
    <lineage>
        <taxon>Bacteria</taxon>
        <taxon>Pseudomonadati</taxon>
        <taxon>Nitrospirota</taxon>
        <taxon>Nitrospiria</taxon>
        <taxon>Nitrospirales</taxon>
        <taxon>Nitrospiraceae</taxon>
        <taxon>Nitrospira</taxon>
    </lineage>
</organism>
<dbReference type="AlphaFoldDB" id="A0AA86N299"/>
<dbReference type="InterPro" id="IPR004538">
    <property type="entry name" value="Hemolysin_A/TlyA"/>
</dbReference>
<dbReference type="SUPFAM" id="SSF53335">
    <property type="entry name" value="S-adenosyl-L-methionine-dependent methyltransferases"/>
    <property type="match status" value="1"/>
</dbReference>
<dbReference type="InterPro" id="IPR002877">
    <property type="entry name" value="RNA_MeTrfase_FtsJ_dom"/>
</dbReference>
<dbReference type="PANTHER" id="PTHR32319:SF0">
    <property type="entry name" value="BACTERIAL HEMOLYSIN-LIKE PROTEIN"/>
    <property type="match status" value="1"/>
</dbReference>
<evidence type="ECO:0000256" key="1">
    <source>
        <dbReference type="ARBA" id="ARBA00022884"/>
    </source>
</evidence>
<evidence type="ECO:0000313" key="6">
    <source>
        <dbReference type="EMBL" id="CAI4033433.1"/>
    </source>
</evidence>
<dbReference type="Gene3D" id="3.40.50.150">
    <property type="entry name" value="Vaccinia Virus protein VP39"/>
    <property type="match status" value="1"/>
</dbReference>
<evidence type="ECO:0000256" key="3">
    <source>
        <dbReference type="PROSITE-ProRule" id="PRU00182"/>
    </source>
</evidence>
<feature type="region of interest" description="Disordered" evidence="4">
    <location>
        <begin position="226"/>
        <end position="245"/>
    </location>
</feature>
<dbReference type="CDD" id="cd02440">
    <property type="entry name" value="AdoMet_MTases"/>
    <property type="match status" value="1"/>
</dbReference>
<dbReference type="Gene3D" id="3.10.290.10">
    <property type="entry name" value="RNA-binding S4 domain"/>
    <property type="match status" value="1"/>
</dbReference>
<sequence>MAGTVRIAGKVIDKPATLVRADESIELTKRETCYVSRSGEKLAVALDAFGIIPTGWIAMDVGASTGGFTDCLLRRGVARVYAVDVGYGQLAWSLRQDHRVVVIDRQNIRYLSPDRIPEPIHIAVVDVSFISLTLVLPVVVHYLAGGAWLVALVKPQFEVGKGQVGRGGIVRQEGQRQAVLEKIVTFAQGCGLTYVSSLDSPIAGQKGNREFLVGWRWGGGRCDQSVMEGRDGSGRLGSSGHEVRG</sequence>
<name>A0AA86N299_9BACT</name>
<dbReference type="Proteomes" id="UP001179121">
    <property type="component" value="Chromosome"/>
</dbReference>